<gene>
    <name evidence="1" type="ORF">F503_07013</name>
</gene>
<protein>
    <recommendedName>
        <fullName evidence="3">Alcohol acetyltransferase</fullName>
    </recommendedName>
</protein>
<dbReference type="VEuPathDB" id="FungiDB:F503_07013"/>
<evidence type="ECO:0008006" key="3">
    <source>
        <dbReference type="Google" id="ProtNLM"/>
    </source>
</evidence>
<dbReference type="InterPro" id="IPR023213">
    <property type="entry name" value="CAT-like_dom_sf"/>
</dbReference>
<name>S3C8T0_OPHP1</name>
<dbReference type="PANTHER" id="PTHR28037">
    <property type="entry name" value="ALCOHOL O-ACETYLTRANSFERASE 1-RELATED"/>
    <property type="match status" value="1"/>
</dbReference>
<sequence length="531" mass="57348">MTAQRSATASAPAMALPQTVLRPLGTYEQYSSSRNALGLYRNVITVCRYALPAGLPPSEDQTKARITAALAAVVLERLPSLRVGIAGDDTKKPVFVTVPSLDLADHVEWVSRAPGLAADEYDALLARDLARDNARAWPNVETQPPWRLVVYLNTADGWADLAFALHHSVGDGKSGLMFHTHLVEVLNSPSPAAAAASSVLTFTVLPALVPAQEDLIKFNITWLFFIKTIWAELAPKWLKPAPTAAYYAGPRVALYEHVLDGPLRLFHLSPTQAAAVLAGCRAHGTTLTALIHGLQMVLFARRTPADVASAFACVMPITTRVAIAPSSSAPPSPLPSSYKGPVTLDVNRQMGNFVCAHKHVYEPGMVADARLVAPQEDEDKGKDDGKVWRAAAAVGAGLKARVANLKTDNTMGLLGWVSDWHQYWRQQDGKIRESTWSVSNTGAIADGTTASSTDSQWKLTRNFYSQSSLGKDSLISVNVGSVRGGDMSFVVAWHRGVVEDAFAHSYADDLRDCLVRYADTGHFAVPHQLEV</sequence>
<accession>S3C8T0</accession>
<dbReference type="Pfam" id="PF07247">
    <property type="entry name" value="AATase"/>
    <property type="match status" value="1"/>
</dbReference>
<dbReference type="InterPro" id="IPR010828">
    <property type="entry name" value="Atf2/Sli1-like"/>
</dbReference>
<dbReference type="STRING" id="1262450.S3C8T0"/>
<dbReference type="eggNOG" id="ENOG502RC91">
    <property type="taxonomic scope" value="Eukaryota"/>
</dbReference>
<dbReference type="HOGENOM" id="CLU_024469_0_1_1"/>
<keyword evidence="2" id="KW-1185">Reference proteome</keyword>
<dbReference type="EMBL" id="KE148147">
    <property type="protein sequence ID" value="EPE09237.1"/>
    <property type="molecule type" value="Genomic_DNA"/>
</dbReference>
<dbReference type="Proteomes" id="UP000016923">
    <property type="component" value="Unassembled WGS sequence"/>
</dbReference>
<dbReference type="InterPro" id="IPR052058">
    <property type="entry name" value="Alcohol_O-acetyltransferase"/>
</dbReference>
<dbReference type="GO" id="GO:0008080">
    <property type="term" value="F:N-acetyltransferase activity"/>
    <property type="evidence" value="ECO:0007669"/>
    <property type="project" value="TreeGrafter"/>
</dbReference>
<organism evidence="1 2">
    <name type="scientific">Ophiostoma piceae (strain UAMH 11346)</name>
    <name type="common">Sap stain fungus</name>
    <dbReference type="NCBI Taxonomy" id="1262450"/>
    <lineage>
        <taxon>Eukaryota</taxon>
        <taxon>Fungi</taxon>
        <taxon>Dikarya</taxon>
        <taxon>Ascomycota</taxon>
        <taxon>Pezizomycotina</taxon>
        <taxon>Sordariomycetes</taxon>
        <taxon>Sordariomycetidae</taxon>
        <taxon>Ophiostomatales</taxon>
        <taxon>Ophiostomataceae</taxon>
        <taxon>Ophiostoma</taxon>
    </lineage>
</organism>
<dbReference type="SUPFAM" id="SSF52777">
    <property type="entry name" value="CoA-dependent acyltransferases"/>
    <property type="match status" value="2"/>
</dbReference>
<evidence type="ECO:0000313" key="1">
    <source>
        <dbReference type="EMBL" id="EPE09237.1"/>
    </source>
</evidence>
<evidence type="ECO:0000313" key="2">
    <source>
        <dbReference type="Proteomes" id="UP000016923"/>
    </source>
</evidence>
<dbReference type="OrthoDB" id="2150604at2759"/>
<reference evidence="1 2" key="1">
    <citation type="journal article" date="2013" name="BMC Genomics">
        <title>The genome and transcriptome of the pine saprophyte Ophiostoma piceae, and a comparison with the bark beetle-associated pine pathogen Grosmannia clavigera.</title>
        <authorList>
            <person name="Haridas S."/>
            <person name="Wang Y."/>
            <person name="Lim L."/>
            <person name="Massoumi Alamouti S."/>
            <person name="Jackman S."/>
            <person name="Docking R."/>
            <person name="Robertson G."/>
            <person name="Birol I."/>
            <person name="Bohlmann J."/>
            <person name="Breuil C."/>
        </authorList>
    </citation>
    <scope>NUCLEOTIDE SEQUENCE [LARGE SCALE GENOMIC DNA]</scope>
    <source>
        <strain evidence="1 2">UAMH 11346</strain>
    </source>
</reference>
<dbReference type="Gene3D" id="3.30.559.10">
    <property type="entry name" value="Chloramphenicol acetyltransferase-like domain"/>
    <property type="match status" value="1"/>
</dbReference>
<dbReference type="PANTHER" id="PTHR28037:SF1">
    <property type="entry name" value="ALCOHOL O-ACETYLTRANSFERASE 1-RELATED"/>
    <property type="match status" value="1"/>
</dbReference>
<proteinExistence type="predicted"/>
<dbReference type="AlphaFoldDB" id="S3C8T0"/>